<dbReference type="SUPFAM" id="SSF56655">
    <property type="entry name" value="Carbohydrate phosphatase"/>
    <property type="match status" value="1"/>
</dbReference>
<dbReference type="RefSeq" id="WP_089217040.1">
    <property type="nucleotide sequence ID" value="NZ_FZPA01000015.1"/>
</dbReference>
<dbReference type="Gene3D" id="3.40.190.80">
    <property type="match status" value="1"/>
</dbReference>
<dbReference type="PANTHER" id="PTHR20854">
    <property type="entry name" value="INOSITOL MONOPHOSPHATASE"/>
    <property type="match status" value="1"/>
</dbReference>
<sequence length="266" mass="28685">MAATRNLEAVIAATREVGDMAMARWRGEGKAVDVWHKSHDNPVSDVDLAVDARLKAVLGAMVPEAGWLSEETADSDERLSRRAMWCVDPIDGTRDFIRGRPGWCVSVALVVDGAPELGVLYAPALDELWVAQRGRGATLNGETLRASRRMIFDGARVPADSLPRIDRDLIMVTKPNSIALRMALVADDRADLVATLRWGYEWDVAAAALIATEAGAAVSDAFGQPLVFNTPRAQAFGVIACAPGIHRAVVGRLHDRAVELTSPANR</sequence>
<dbReference type="PROSITE" id="PS00629">
    <property type="entry name" value="IMP_1"/>
    <property type="match status" value="1"/>
</dbReference>
<gene>
    <name evidence="6" type="ORF">SAMN06295955_11522</name>
</gene>
<feature type="binding site" evidence="5">
    <location>
        <position position="70"/>
    </location>
    <ligand>
        <name>Mg(2+)</name>
        <dbReference type="ChEBI" id="CHEBI:18420"/>
        <label>1</label>
        <note>catalytic</note>
    </ligand>
</feature>
<comment type="similarity">
    <text evidence="1">Belongs to the inositol monophosphatase superfamily.</text>
</comment>
<accession>A0A239KMS0</accession>
<evidence type="ECO:0000256" key="3">
    <source>
        <dbReference type="ARBA" id="ARBA00022801"/>
    </source>
</evidence>
<proteinExistence type="inferred from homology"/>
<evidence type="ECO:0000256" key="1">
    <source>
        <dbReference type="ARBA" id="ARBA00009759"/>
    </source>
</evidence>
<keyword evidence="3" id="KW-0378">Hydrolase</keyword>
<dbReference type="GO" id="GO:0046854">
    <property type="term" value="P:phosphatidylinositol phosphate biosynthetic process"/>
    <property type="evidence" value="ECO:0007669"/>
    <property type="project" value="InterPro"/>
</dbReference>
<keyword evidence="2 5" id="KW-0479">Metal-binding</keyword>
<dbReference type="GO" id="GO:0046872">
    <property type="term" value="F:metal ion binding"/>
    <property type="evidence" value="ECO:0007669"/>
    <property type="project" value="UniProtKB-KW"/>
</dbReference>
<dbReference type="InterPro" id="IPR000760">
    <property type="entry name" value="Inositol_monophosphatase-like"/>
</dbReference>
<evidence type="ECO:0000256" key="4">
    <source>
        <dbReference type="ARBA" id="ARBA00022842"/>
    </source>
</evidence>
<dbReference type="GO" id="GO:0006020">
    <property type="term" value="P:inositol metabolic process"/>
    <property type="evidence" value="ECO:0007669"/>
    <property type="project" value="TreeGrafter"/>
</dbReference>
<feature type="binding site" evidence="5">
    <location>
        <position position="90"/>
    </location>
    <ligand>
        <name>Mg(2+)</name>
        <dbReference type="ChEBI" id="CHEBI:18420"/>
        <label>2</label>
    </ligand>
</feature>
<dbReference type="InterPro" id="IPR020583">
    <property type="entry name" value="Inositol_monoP_metal-BS"/>
</dbReference>
<dbReference type="OrthoDB" id="9785695at2"/>
<evidence type="ECO:0000256" key="5">
    <source>
        <dbReference type="PIRSR" id="PIRSR600760-2"/>
    </source>
</evidence>
<dbReference type="Proteomes" id="UP000198339">
    <property type="component" value="Unassembled WGS sequence"/>
</dbReference>
<evidence type="ECO:0000313" key="7">
    <source>
        <dbReference type="Proteomes" id="UP000198339"/>
    </source>
</evidence>
<dbReference type="PROSITE" id="PS00630">
    <property type="entry name" value="IMP_2"/>
    <property type="match status" value="1"/>
</dbReference>
<evidence type="ECO:0000256" key="2">
    <source>
        <dbReference type="ARBA" id="ARBA00022723"/>
    </source>
</evidence>
<dbReference type="Gene3D" id="3.30.540.10">
    <property type="entry name" value="Fructose-1,6-Bisphosphatase, subunit A, domain 1"/>
    <property type="match status" value="1"/>
</dbReference>
<keyword evidence="7" id="KW-1185">Reference proteome</keyword>
<dbReference type="CDD" id="cd01638">
    <property type="entry name" value="CysQ"/>
    <property type="match status" value="1"/>
</dbReference>
<protein>
    <submittedName>
        <fullName evidence="6">Myo-inositol-1(Or 4)-monophosphatase</fullName>
    </submittedName>
</protein>
<feature type="binding site" evidence="5">
    <location>
        <position position="88"/>
    </location>
    <ligand>
        <name>Mg(2+)</name>
        <dbReference type="ChEBI" id="CHEBI:18420"/>
        <label>1</label>
        <note>catalytic</note>
    </ligand>
</feature>
<keyword evidence="4 5" id="KW-0460">Magnesium</keyword>
<dbReference type="GO" id="GO:0008934">
    <property type="term" value="F:inositol monophosphate 1-phosphatase activity"/>
    <property type="evidence" value="ECO:0007669"/>
    <property type="project" value="TreeGrafter"/>
</dbReference>
<dbReference type="GO" id="GO:0007165">
    <property type="term" value="P:signal transduction"/>
    <property type="evidence" value="ECO:0007669"/>
    <property type="project" value="TreeGrafter"/>
</dbReference>
<name>A0A239KMS0_9SPHN</name>
<dbReference type="Pfam" id="PF00459">
    <property type="entry name" value="Inositol_P"/>
    <property type="match status" value="1"/>
</dbReference>
<organism evidence="6 7">
    <name type="scientific">Sphingopyxis indica</name>
    <dbReference type="NCBI Taxonomy" id="436663"/>
    <lineage>
        <taxon>Bacteria</taxon>
        <taxon>Pseudomonadati</taxon>
        <taxon>Pseudomonadota</taxon>
        <taxon>Alphaproteobacteria</taxon>
        <taxon>Sphingomonadales</taxon>
        <taxon>Sphingomonadaceae</taxon>
        <taxon>Sphingopyxis</taxon>
    </lineage>
</organism>
<comment type="cofactor">
    <cofactor evidence="5">
        <name>Mg(2+)</name>
        <dbReference type="ChEBI" id="CHEBI:18420"/>
    </cofactor>
</comment>
<dbReference type="InterPro" id="IPR020550">
    <property type="entry name" value="Inositol_monophosphatase_CS"/>
</dbReference>
<dbReference type="AlphaFoldDB" id="A0A239KMS0"/>
<feature type="binding site" evidence="5">
    <location>
        <position position="203"/>
    </location>
    <ligand>
        <name>Mg(2+)</name>
        <dbReference type="ChEBI" id="CHEBI:18420"/>
        <label>1</label>
        <note>catalytic</note>
    </ligand>
</feature>
<evidence type="ECO:0000313" key="6">
    <source>
        <dbReference type="EMBL" id="SNT18988.1"/>
    </source>
</evidence>
<feature type="binding site" evidence="5">
    <location>
        <position position="91"/>
    </location>
    <ligand>
        <name>Mg(2+)</name>
        <dbReference type="ChEBI" id="CHEBI:18420"/>
        <label>1</label>
        <note>catalytic</note>
    </ligand>
</feature>
<dbReference type="PRINTS" id="PR00377">
    <property type="entry name" value="IMPHPHTASES"/>
</dbReference>
<reference evidence="6 7" key="1">
    <citation type="submission" date="2017-06" db="EMBL/GenBank/DDBJ databases">
        <authorList>
            <person name="Kim H.J."/>
            <person name="Triplett B.A."/>
        </authorList>
    </citation>
    <scope>NUCLEOTIDE SEQUENCE [LARGE SCALE GENOMIC DNA]</scope>
    <source>
        <strain evidence="6 7">DS15</strain>
    </source>
</reference>
<dbReference type="EMBL" id="FZPA01000015">
    <property type="protein sequence ID" value="SNT18988.1"/>
    <property type="molecule type" value="Genomic_DNA"/>
</dbReference>
<dbReference type="PANTHER" id="PTHR20854:SF4">
    <property type="entry name" value="INOSITOL-1-MONOPHOSPHATASE-RELATED"/>
    <property type="match status" value="1"/>
</dbReference>